<keyword evidence="7" id="KW-1185">Reference proteome</keyword>
<dbReference type="GO" id="GO:0051604">
    <property type="term" value="P:protein maturation"/>
    <property type="evidence" value="ECO:0007669"/>
    <property type="project" value="TreeGrafter"/>
</dbReference>
<dbReference type="InterPro" id="IPR016188">
    <property type="entry name" value="PurM-like_N"/>
</dbReference>
<dbReference type="Proteomes" id="UP001177592">
    <property type="component" value="Chromosome"/>
</dbReference>
<accession>A0A4P7KWZ6</accession>
<dbReference type="InterPro" id="IPR036921">
    <property type="entry name" value="PurM-like_N_sf"/>
</dbReference>
<evidence type="ECO:0000313" key="7">
    <source>
        <dbReference type="Proteomes" id="UP001177592"/>
    </source>
</evidence>
<dbReference type="InterPro" id="IPR011854">
    <property type="entry name" value="HypE"/>
</dbReference>
<organism evidence="4 6">
    <name type="scientific">Arsenophonus nasoniae</name>
    <name type="common">son-killer infecting Nasonia vitripennis</name>
    <dbReference type="NCBI Taxonomy" id="638"/>
    <lineage>
        <taxon>Bacteria</taxon>
        <taxon>Pseudomonadati</taxon>
        <taxon>Pseudomonadota</taxon>
        <taxon>Gammaproteobacteria</taxon>
        <taxon>Enterobacterales</taxon>
        <taxon>Morganellaceae</taxon>
        <taxon>Arsenophonus</taxon>
    </lineage>
</organism>
<dbReference type="EMBL" id="CP123523">
    <property type="protein sequence ID" value="WGM04748.1"/>
    <property type="molecule type" value="Genomic_DNA"/>
</dbReference>
<dbReference type="GeneID" id="96878056"/>
<proteinExistence type="inferred from homology"/>
<dbReference type="EMBL" id="CP038613">
    <property type="protein sequence ID" value="QBY44486.1"/>
    <property type="molecule type" value="Genomic_DNA"/>
</dbReference>
<reference evidence="4 6" key="1">
    <citation type="submission" date="2019-03" db="EMBL/GenBank/DDBJ databases">
        <title>Long-read sequencing reveals hyperdense prophage content in a complex bacterial symbiont genome.</title>
        <authorList>
            <person name="Frost C.L."/>
            <person name="Siozios S."/>
            <person name="Nadal-Jimenez P."/>
            <person name="Brockhurst M.A."/>
            <person name="King K.C."/>
            <person name="Darby A.C."/>
            <person name="Hurst G.D.D."/>
        </authorList>
    </citation>
    <scope>NUCLEOTIDE SEQUENCE [LARGE SCALE GENOMIC DNA]</scope>
    <source>
        <strain evidence="4 6">FIN</strain>
    </source>
</reference>
<dbReference type="InterPro" id="IPR010918">
    <property type="entry name" value="PurM-like_C_dom"/>
</dbReference>
<dbReference type="AlphaFoldDB" id="A0A4P7KWZ6"/>
<dbReference type="NCBIfam" id="TIGR02124">
    <property type="entry name" value="hypE"/>
    <property type="match status" value="1"/>
</dbReference>
<evidence type="ECO:0000259" key="2">
    <source>
        <dbReference type="Pfam" id="PF00586"/>
    </source>
</evidence>
<name>A0A4P7KWZ6_9GAMM</name>
<dbReference type="Pfam" id="PF02769">
    <property type="entry name" value="AIRS_C"/>
    <property type="match status" value="1"/>
</dbReference>
<sequence length="336" mass="35909">MKTVTLAHGSGGQAMQQLINQLFIQAFDNPLLNEQEDQARIPLHLLTQQGDRLAFSTDSYVIDPLFFPGGDIGKLAVCGTSNDVAVSGAFPRWLSCSFILEEGLTIATLERIVDSMAATAKAAGLSIVTGDTKVVPRGAADKVFINTAGIGMIPCHLNWGMRQIQAGDRLLITGSLGDHGATILNLREQLGMEGDLQSDCAMLTPLIKTLHNEPGIKAMRDATRGGVNAVVHEFAASCGYGIELNESTLPIKPAVRGICELLGLDPLNFANEGKLVIAVERNAAERILTHIQQHPLGLDAAIIGEVVSQKGVKLTGLYGIKRTLDLPYSEPLPRIC</sequence>
<dbReference type="RefSeq" id="WP_026822328.1">
    <property type="nucleotide sequence ID" value="NZ_CP038613.1"/>
</dbReference>
<gene>
    <name evidence="4" type="primary">hypE</name>
    <name evidence="4" type="ORF">ArsFIN_30720</name>
    <name evidence="5" type="ORF">QE258_14245</name>
</gene>
<evidence type="ECO:0000313" key="4">
    <source>
        <dbReference type="EMBL" id="QBY44486.1"/>
    </source>
</evidence>
<protein>
    <submittedName>
        <fullName evidence="5">Hydrogenase expression/formation protein HypE</fullName>
    </submittedName>
    <submittedName>
        <fullName evidence="4">Hydrogenase isoenzymes formation protein HypE</fullName>
    </submittedName>
</protein>
<evidence type="ECO:0000313" key="5">
    <source>
        <dbReference type="EMBL" id="WGM04748.1"/>
    </source>
</evidence>
<reference evidence="5" key="2">
    <citation type="submission" date="2023-04" db="EMBL/GenBank/DDBJ databases">
        <title>Genome dynamics across the evolutionary transition to endosymbiosis.</title>
        <authorList>
            <person name="Siozios S."/>
            <person name="Nadal-Jimenez P."/>
            <person name="Azagi T."/>
            <person name="Sprong H."/>
            <person name="Frost C.L."/>
            <person name="Parratt S.R."/>
            <person name="Taylor G."/>
            <person name="Brettell L."/>
            <person name="Lew K.C."/>
            <person name="Croft L."/>
            <person name="King K.C."/>
            <person name="Brockhurst M.A."/>
            <person name="Hypsa V."/>
            <person name="Novakova E."/>
            <person name="Darby A.C."/>
            <person name="Hurst G.D.D."/>
        </authorList>
    </citation>
    <scope>NUCLEOTIDE SEQUENCE</scope>
    <source>
        <strain evidence="5">ANv_CAN</strain>
    </source>
</reference>
<dbReference type="Proteomes" id="UP000295134">
    <property type="component" value="Chromosome"/>
</dbReference>
<dbReference type="PIRSF" id="PIRSF005644">
    <property type="entry name" value="Hdrgns_mtr_HypE"/>
    <property type="match status" value="1"/>
</dbReference>
<feature type="domain" description="PurM-like C-terminal" evidence="3">
    <location>
        <begin position="165"/>
        <end position="315"/>
    </location>
</feature>
<dbReference type="KEGG" id="ans:ArsFIN_30720"/>
<evidence type="ECO:0000313" key="6">
    <source>
        <dbReference type="Proteomes" id="UP000295134"/>
    </source>
</evidence>
<dbReference type="FunFam" id="3.30.1330.10:FF:000015">
    <property type="entry name" value="Hydrogenase expression/formation protein HypE"/>
    <property type="match status" value="1"/>
</dbReference>
<feature type="domain" description="PurM-like N-terminal" evidence="2">
    <location>
        <begin position="48"/>
        <end position="153"/>
    </location>
</feature>
<dbReference type="Gene3D" id="3.30.1330.10">
    <property type="entry name" value="PurM-like, N-terminal domain"/>
    <property type="match status" value="1"/>
</dbReference>
<dbReference type="PANTHER" id="PTHR30303:SF0">
    <property type="entry name" value="CARBAMOYL DEHYDRATASE HYPE"/>
    <property type="match status" value="1"/>
</dbReference>
<dbReference type="CDD" id="cd02197">
    <property type="entry name" value="HypE"/>
    <property type="match status" value="1"/>
</dbReference>
<evidence type="ECO:0000259" key="3">
    <source>
        <dbReference type="Pfam" id="PF02769"/>
    </source>
</evidence>
<dbReference type="Gene3D" id="3.90.650.10">
    <property type="entry name" value="PurM-like C-terminal domain"/>
    <property type="match status" value="1"/>
</dbReference>
<dbReference type="Pfam" id="PF00586">
    <property type="entry name" value="AIRS"/>
    <property type="match status" value="1"/>
</dbReference>
<dbReference type="PANTHER" id="PTHR30303">
    <property type="entry name" value="HYDROGENASE ISOENZYMES FORMATION PROTEIN HYPE"/>
    <property type="match status" value="1"/>
</dbReference>
<evidence type="ECO:0000256" key="1">
    <source>
        <dbReference type="ARBA" id="ARBA00006243"/>
    </source>
</evidence>
<dbReference type="SUPFAM" id="SSF55326">
    <property type="entry name" value="PurM N-terminal domain-like"/>
    <property type="match status" value="1"/>
</dbReference>
<dbReference type="InterPro" id="IPR036676">
    <property type="entry name" value="PurM-like_C_sf"/>
</dbReference>
<dbReference type="SUPFAM" id="SSF56042">
    <property type="entry name" value="PurM C-terminal domain-like"/>
    <property type="match status" value="1"/>
</dbReference>
<comment type="similarity">
    <text evidence="1">Belongs to the HypE family.</text>
</comment>